<accession>A0A8J2T8P5</accession>
<dbReference type="EMBL" id="HG316459">
    <property type="protein sequence ID" value="CDF90223.1"/>
    <property type="molecule type" value="Genomic_DNA"/>
</dbReference>
<dbReference type="InterPro" id="IPR002312">
    <property type="entry name" value="Asp/Asn-tRNA-synth_IIb"/>
</dbReference>
<protein>
    <recommendedName>
        <fullName evidence="9">Asparagine--tRNA ligase, mitochondrial</fullName>
        <ecNumber evidence="2">6.1.1.22</ecNumber>
    </recommendedName>
    <alternativeName>
        <fullName evidence="8">Asparaginyl-tRNA synthetase</fullName>
    </alternativeName>
</protein>
<dbReference type="InterPro" id="IPR012340">
    <property type="entry name" value="NA-bd_OB-fold"/>
</dbReference>
<dbReference type="EC" id="6.1.1.22" evidence="2"/>
<dbReference type="InterPro" id="IPR004365">
    <property type="entry name" value="NA-bd_OB_tRNA"/>
</dbReference>
<evidence type="ECO:0000313" key="11">
    <source>
        <dbReference type="EMBL" id="CDF90223.1"/>
    </source>
</evidence>
<evidence type="ECO:0000256" key="1">
    <source>
        <dbReference type="ARBA" id="ARBA00008226"/>
    </source>
</evidence>
<keyword evidence="5" id="KW-0067">ATP-binding</keyword>
<dbReference type="NCBIfam" id="TIGR00457">
    <property type="entry name" value="asnS"/>
    <property type="match status" value="1"/>
</dbReference>
<evidence type="ECO:0000256" key="2">
    <source>
        <dbReference type="ARBA" id="ARBA00012816"/>
    </source>
</evidence>
<dbReference type="AlphaFoldDB" id="A0A8J2T8P5"/>
<comment type="similarity">
    <text evidence="1">Belongs to the class-II aminoacyl-tRNA synthetase family.</text>
</comment>
<dbReference type="InterPro" id="IPR006195">
    <property type="entry name" value="aa-tRNA-synth_II"/>
</dbReference>
<dbReference type="CDD" id="cd04318">
    <property type="entry name" value="EcAsnRS_like_N"/>
    <property type="match status" value="1"/>
</dbReference>
<evidence type="ECO:0000256" key="3">
    <source>
        <dbReference type="ARBA" id="ARBA00022598"/>
    </source>
</evidence>
<proteinExistence type="inferred from homology"/>
<evidence type="ECO:0000256" key="5">
    <source>
        <dbReference type="ARBA" id="ARBA00022840"/>
    </source>
</evidence>
<dbReference type="GO" id="GO:0006421">
    <property type="term" value="P:asparaginyl-tRNA aminoacylation"/>
    <property type="evidence" value="ECO:0007669"/>
    <property type="project" value="InterPro"/>
</dbReference>
<evidence type="ECO:0000256" key="6">
    <source>
        <dbReference type="ARBA" id="ARBA00022917"/>
    </source>
</evidence>
<keyword evidence="6" id="KW-0648">Protein biosynthesis</keyword>
<reference evidence="12" key="1">
    <citation type="journal article" date="2013" name="Genome Announc.">
        <title>Genome sequence of the food spoilage yeast Zygosaccharomyces bailii CLIB 213(T).</title>
        <authorList>
            <person name="Galeote V."/>
            <person name="Bigey F."/>
            <person name="Devillers H."/>
            <person name="Neuveglise C."/>
            <person name="Dequin S."/>
        </authorList>
    </citation>
    <scope>NUCLEOTIDE SEQUENCE [LARGE SCALE GENOMIC DNA]</scope>
    <source>
        <strain evidence="12">CLIB 213 / ATCC 58445 / CBS 680 / CCRC 21525 / NBRC 1098 / NCYC 1416 / NRRL Y-2227</strain>
    </source>
</reference>
<keyword evidence="12" id="KW-1185">Reference proteome</keyword>
<keyword evidence="4" id="KW-0547">Nucleotide-binding</keyword>
<dbReference type="GO" id="GO:0005739">
    <property type="term" value="C:mitochondrion"/>
    <property type="evidence" value="ECO:0007669"/>
    <property type="project" value="TreeGrafter"/>
</dbReference>
<dbReference type="PROSITE" id="PS50862">
    <property type="entry name" value="AA_TRNA_LIGASE_II"/>
    <property type="match status" value="1"/>
</dbReference>
<sequence>MWRRSYHTVKALYQLGPQQEVDVKGWIQSIRLLKKIAFIDLRDGTSSKTLKIAIPIRDSSPLDLLKSIKTGQSISVSSAQWVPTPHREQPFELKVIDPLKRIQVLGDVTPQYPLQKKSHTLQFLRTLPHLKHRSNYMGSLLRFRSHVELALATFFQQEHFTKVTPPLLTSSDCEGAGELFKVDSTAASAQSYFGRQTYLTVSTQLHLEALALALSKCWTLTPCFRAEKSDTNRHLSEFWMLEAEWCFPKDVHELTLVAENMVKAVVKSCLEQKDELIPHIIPEECEPAEIVVQRWQNLLGSRCWPTITYTEAIEILATQHKKQAFPKYEPKWGSALQSEHEKWLAGEYFKSPVFVTDYPRDCKAFYMKQNDDEAGRETVACFDLLVPGMGEVAGGSMREDNLAKLVQEMDRRQMNRKGDLDWYVALRKEGSAPHGGYGLGVERLISYLYGNHNIRDAIPFHRSATGTIEL</sequence>
<evidence type="ECO:0000256" key="8">
    <source>
        <dbReference type="ARBA" id="ARBA00029886"/>
    </source>
</evidence>
<dbReference type="Pfam" id="PF01336">
    <property type="entry name" value="tRNA_anti-codon"/>
    <property type="match status" value="1"/>
</dbReference>
<dbReference type="InterPro" id="IPR045864">
    <property type="entry name" value="aa-tRNA-synth_II/BPL/LPL"/>
</dbReference>
<dbReference type="Gene3D" id="2.40.50.140">
    <property type="entry name" value="Nucleic acid-binding proteins"/>
    <property type="match status" value="1"/>
</dbReference>
<dbReference type="GO" id="GO:0003676">
    <property type="term" value="F:nucleic acid binding"/>
    <property type="evidence" value="ECO:0007669"/>
    <property type="project" value="InterPro"/>
</dbReference>
<dbReference type="NCBIfam" id="NF003037">
    <property type="entry name" value="PRK03932.1"/>
    <property type="match status" value="1"/>
</dbReference>
<dbReference type="SUPFAM" id="SSF55681">
    <property type="entry name" value="Class II aaRS and biotin synthetases"/>
    <property type="match status" value="1"/>
</dbReference>
<gene>
    <name evidence="11" type="ORF">BN860_03576g</name>
</gene>
<dbReference type="OrthoDB" id="43906at2759"/>
<keyword evidence="7" id="KW-0030">Aminoacyl-tRNA synthetase</keyword>
<name>A0A8J2T8P5_ZYGB2</name>
<keyword evidence="3" id="KW-0436">Ligase</keyword>
<evidence type="ECO:0000259" key="10">
    <source>
        <dbReference type="PROSITE" id="PS50862"/>
    </source>
</evidence>
<dbReference type="Pfam" id="PF00152">
    <property type="entry name" value="tRNA-synt_2"/>
    <property type="match status" value="1"/>
</dbReference>
<evidence type="ECO:0000313" key="12">
    <source>
        <dbReference type="Proteomes" id="UP000019375"/>
    </source>
</evidence>
<dbReference type="GO" id="GO:0005524">
    <property type="term" value="F:ATP binding"/>
    <property type="evidence" value="ECO:0007669"/>
    <property type="project" value="UniProtKB-KW"/>
</dbReference>
<feature type="domain" description="Aminoacyl-transfer RNA synthetases class-II family profile" evidence="10">
    <location>
        <begin position="141"/>
        <end position="459"/>
    </location>
</feature>
<evidence type="ECO:0000256" key="4">
    <source>
        <dbReference type="ARBA" id="ARBA00022741"/>
    </source>
</evidence>
<dbReference type="InterPro" id="IPR004522">
    <property type="entry name" value="Asn-tRNA-ligase"/>
</dbReference>
<dbReference type="PANTHER" id="PTHR22594:SF34">
    <property type="entry name" value="ASPARAGINE--TRNA LIGASE, MITOCHONDRIAL-RELATED"/>
    <property type="match status" value="1"/>
</dbReference>
<evidence type="ECO:0000256" key="9">
    <source>
        <dbReference type="ARBA" id="ARBA00068798"/>
    </source>
</evidence>
<organism evidence="11 12">
    <name type="scientific">Zygosaccharomyces bailii (strain CLIB 213 / ATCC 58445 / CBS 680 / BCRC 21525 / NBRC 1098 / NCYC 1416 / NRRL Y-2227)</name>
    <dbReference type="NCBI Taxonomy" id="1333698"/>
    <lineage>
        <taxon>Eukaryota</taxon>
        <taxon>Fungi</taxon>
        <taxon>Dikarya</taxon>
        <taxon>Ascomycota</taxon>
        <taxon>Saccharomycotina</taxon>
        <taxon>Saccharomycetes</taxon>
        <taxon>Saccharomycetales</taxon>
        <taxon>Saccharomycetaceae</taxon>
        <taxon>Zygosaccharomyces</taxon>
    </lineage>
</organism>
<evidence type="ECO:0000256" key="7">
    <source>
        <dbReference type="ARBA" id="ARBA00023146"/>
    </source>
</evidence>
<dbReference type="PRINTS" id="PR01042">
    <property type="entry name" value="TRNASYNTHASP"/>
</dbReference>
<dbReference type="Gene3D" id="3.30.930.10">
    <property type="entry name" value="Bira Bifunctional Protein, Domain 2"/>
    <property type="match status" value="1"/>
</dbReference>
<dbReference type="GO" id="GO:0004816">
    <property type="term" value="F:asparagine-tRNA ligase activity"/>
    <property type="evidence" value="ECO:0007669"/>
    <property type="project" value="UniProtKB-EC"/>
</dbReference>
<dbReference type="SUPFAM" id="SSF50249">
    <property type="entry name" value="Nucleic acid-binding proteins"/>
    <property type="match status" value="1"/>
</dbReference>
<dbReference type="Proteomes" id="UP000019375">
    <property type="component" value="Unassembled WGS sequence"/>
</dbReference>
<dbReference type="FunFam" id="3.30.930.10:FF:000016">
    <property type="entry name" value="Asparagine--tRNA ligase"/>
    <property type="match status" value="1"/>
</dbReference>
<dbReference type="PANTHER" id="PTHR22594">
    <property type="entry name" value="ASPARTYL/LYSYL-TRNA SYNTHETASE"/>
    <property type="match status" value="1"/>
</dbReference>
<dbReference type="InterPro" id="IPR004364">
    <property type="entry name" value="Aa-tRNA-synt_II"/>
</dbReference>